<evidence type="ECO:0000313" key="1">
    <source>
        <dbReference type="EMBL" id="SIR71934.1"/>
    </source>
</evidence>
<dbReference type="Proteomes" id="UP000187495">
    <property type="component" value="Unassembled WGS sequence"/>
</dbReference>
<name>A0A1N7D851_9GAMM</name>
<dbReference type="EMBL" id="FTNU01000001">
    <property type="protein sequence ID" value="SIR71934.1"/>
    <property type="molecule type" value="Genomic_DNA"/>
</dbReference>
<organism evidence="1 2">
    <name type="scientific">Moraxella cuniculi DSM 21768</name>
    <dbReference type="NCBI Taxonomy" id="1122245"/>
    <lineage>
        <taxon>Bacteria</taxon>
        <taxon>Pseudomonadati</taxon>
        <taxon>Pseudomonadota</taxon>
        <taxon>Gammaproteobacteria</taxon>
        <taxon>Moraxellales</taxon>
        <taxon>Moraxellaceae</taxon>
        <taxon>Moraxella</taxon>
    </lineage>
</organism>
<protein>
    <submittedName>
        <fullName evidence="1">Uncharacterized protein</fullName>
    </submittedName>
</protein>
<keyword evidence="2" id="KW-1185">Reference proteome</keyword>
<sequence>MHGALQHITKTCNIISKYDIPLQYTDIFDKLQAIFGEIMIIFLKNTQTNLKTHHQSPIKKTAYRQS</sequence>
<gene>
    <name evidence="1" type="ORF">SAMN02745664_10163</name>
</gene>
<reference evidence="2" key="1">
    <citation type="submission" date="2017-01" db="EMBL/GenBank/DDBJ databases">
        <authorList>
            <person name="Varghese N."/>
            <person name="Submissions S."/>
        </authorList>
    </citation>
    <scope>NUCLEOTIDE SEQUENCE [LARGE SCALE GENOMIC DNA]</scope>
    <source>
        <strain evidence="2">DSM 21768</strain>
    </source>
</reference>
<dbReference type="AlphaFoldDB" id="A0A1N7D851"/>
<evidence type="ECO:0000313" key="2">
    <source>
        <dbReference type="Proteomes" id="UP000187495"/>
    </source>
</evidence>
<accession>A0A1N7D851</accession>
<proteinExistence type="predicted"/>